<evidence type="ECO:0000256" key="1">
    <source>
        <dbReference type="SAM" id="Phobius"/>
    </source>
</evidence>
<evidence type="ECO:0000313" key="2">
    <source>
        <dbReference type="EMBL" id="SUM55383.1"/>
    </source>
</evidence>
<organism evidence="2 3">
    <name type="scientific">Staphylococcus nepalensis</name>
    <dbReference type="NCBI Taxonomy" id="214473"/>
    <lineage>
        <taxon>Bacteria</taxon>
        <taxon>Bacillati</taxon>
        <taxon>Bacillota</taxon>
        <taxon>Bacilli</taxon>
        <taxon>Bacillales</taxon>
        <taxon>Staphylococcaceae</taxon>
        <taxon>Staphylococcus</taxon>
    </lineage>
</organism>
<reference evidence="2 3" key="1">
    <citation type="submission" date="2018-06" db="EMBL/GenBank/DDBJ databases">
        <authorList>
            <consortium name="Pathogen Informatics"/>
            <person name="Doyle S."/>
        </authorList>
    </citation>
    <scope>NUCLEOTIDE SEQUENCE [LARGE SCALE GENOMIC DNA]</scope>
    <source>
        <strain evidence="2 3">NCTC13834</strain>
    </source>
</reference>
<name>A0A380GNP4_9STAP</name>
<dbReference type="RefSeq" id="WP_115359566.1">
    <property type="nucleotide sequence ID" value="NZ_BMCF01000004.1"/>
</dbReference>
<proteinExistence type="predicted"/>
<keyword evidence="1" id="KW-1133">Transmembrane helix</keyword>
<keyword evidence="1" id="KW-0812">Transmembrane</keyword>
<keyword evidence="1" id="KW-0472">Membrane</keyword>
<protein>
    <submittedName>
        <fullName evidence="2">Uncharacterized protein</fullName>
    </submittedName>
</protein>
<dbReference type="EMBL" id="UHDS01000001">
    <property type="protein sequence ID" value="SUM55383.1"/>
    <property type="molecule type" value="Genomic_DNA"/>
</dbReference>
<evidence type="ECO:0000313" key="3">
    <source>
        <dbReference type="Proteomes" id="UP000254412"/>
    </source>
</evidence>
<feature type="transmembrane region" description="Helical" evidence="1">
    <location>
        <begin position="6"/>
        <end position="24"/>
    </location>
</feature>
<dbReference type="Proteomes" id="UP000254412">
    <property type="component" value="Unassembled WGS sequence"/>
</dbReference>
<sequence length="182" mass="21300">MSMWFSIINIILAIITVVLTYGNLKIMGRDLRDKKKFKVFIDSKFIVCDVKSLSDVPDNSYITLLLSNVGDNTLISADIEIPEEKKVRSDQRIGTLKPSHSYSFYFPIRDVLTKHLLSKENKTEYKVSFKLSYFNKYYNTYLNENKKLLVTIENQIMETDKVIIKTDNLYIESKKKKECRSE</sequence>
<accession>A0A380GNP4</accession>
<gene>
    <name evidence="2" type="ORF">NCTC13834_01747</name>
</gene>
<dbReference type="AlphaFoldDB" id="A0A380GNP4"/>